<dbReference type="PANTHER" id="PTHR43877">
    <property type="entry name" value="AMINOALKYLPHOSPHONATE N-ACETYLTRANSFERASE-RELATED-RELATED"/>
    <property type="match status" value="1"/>
</dbReference>
<dbReference type="RefSeq" id="WP_149756980.1">
    <property type="nucleotide sequence ID" value="NZ_FOMS01000010.1"/>
</dbReference>
<dbReference type="OrthoDB" id="9803233at2"/>
<proteinExistence type="predicted"/>
<dbReference type="Proteomes" id="UP000325289">
    <property type="component" value="Unassembled WGS sequence"/>
</dbReference>
<accession>A0A1I2B7Y1</accession>
<dbReference type="Gene3D" id="3.40.630.30">
    <property type="match status" value="1"/>
</dbReference>
<dbReference type="CDD" id="cd04301">
    <property type="entry name" value="NAT_SF"/>
    <property type="match status" value="1"/>
</dbReference>
<evidence type="ECO:0000259" key="3">
    <source>
        <dbReference type="PROSITE" id="PS51186"/>
    </source>
</evidence>
<dbReference type="SUPFAM" id="SSF55729">
    <property type="entry name" value="Acyl-CoA N-acyltransferases (Nat)"/>
    <property type="match status" value="1"/>
</dbReference>
<dbReference type="PROSITE" id="PS51186">
    <property type="entry name" value="GNAT"/>
    <property type="match status" value="1"/>
</dbReference>
<name>A0A1I2B7Y1_9RHOB</name>
<protein>
    <submittedName>
        <fullName evidence="4">Putative acetyltransferase</fullName>
    </submittedName>
</protein>
<dbReference type="EMBL" id="FOMS01000010">
    <property type="protein sequence ID" value="SFE51260.1"/>
    <property type="molecule type" value="Genomic_DNA"/>
</dbReference>
<dbReference type="InterPro" id="IPR000182">
    <property type="entry name" value="GNAT_dom"/>
</dbReference>
<dbReference type="AlphaFoldDB" id="A0A1I2B7Y1"/>
<keyword evidence="1 4" id="KW-0808">Transferase</keyword>
<reference evidence="4 5" key="1">
    <citation type="submission" date="2016-10" db="EMBL/GenBank/DDBJ databases">
        <authorList>
            <person name="Varghese N."/>
            <person name="Submissions S."/>
        </authorList>
    </citation>
    <scope>NUCLEOTIDE SEQUENCE [LARGE SCALE GENOMIC DNA]</scope>
    <source>
        <strain evidence="5">YIM D21,KCTC 23444,ACCC 10710</strain>
    </source>
</reference>
<keyword evidence="2" id="KW-0012">Acyltransferase</keyword>
<evidence type="ECO:0000256" key="1">
    <source>
        <dbReference type="ARBA" id="ARBA00022679"/>
    </source>
</evidence>
<evidence type="ECO:0000256" key="2">
    <source>
        <dbReference type="ARBA" id="ARBA00023315"/>
    </source>
</evidence>
<organism evidence="4 5">
    <name type="scientific">Roseivivax sediminis</name>
    <dbReference type="NCBI Taxonomy" id="936889"/>
    <lineage>
        <taxon>Bacteria</taxon>
        <taxon>Pseudomonadati</taxon>
        <taxon>Pseudomonadota</taxon>
        <taxon>Alphaproteobacteria</taxon>
        <taxon>Rhodobacterales</taxon>
        <taxon>Roseobacteraceae</taxon>
        <taxon>Roseivivax</taxon>
    </lineage>
</organism>
<sequence length="158" mass="16914">MSVTIREISPLAPEARLLLQASQALMRTLFPADENHYLDAEALAVPDVTFFGAEAEGALLGCVALKRHDGYGELKSLFVAPEARGLGLGQKLLAHAEARAEADGLLLIRLETGNKLFAASALYDRCGYRQRGPFGAYVANGSSVFFEKPLPAEGAVPR</sequence>
<dbReference type="PANTHER" id="PTHR43877:SF2">
    <property type="entry name" value="AMINOALKYLPHOSPHONATE N-ACETYLTRANSFERASE-RELATED"/>
    <property type="match status" value="1"/>
</dbReference>
<feature type="domain" description="N-acetyltransferase" evidence="3">
    <location>
        <begin position="3"/>
        <end position="151"/>
    </location>
</feature>
<dbReference type="Pfam" id="PF00583">
    <property type="entry name" value="Acetyltransf_1"/>
    <property type="match status" value="1"/>
</dbReference>
<evidence type="ECO:0000313" key="4">
    <source>
        <dbReference type="EMBL" id="SFE51260.1"/>
    </source>
</evidence>
<dbReference type="InterPro" id="IPR050832">
    <property type="entry name" value="Bact_Acetyltransf"/>
</dbReference>
<keyword evidence="5" id="KW-1185">Reference proteome</keyword>
<dbReference type="InterPro" id="IPR016181">
    <property type="entry name" value="Acyl_CoA_acyltransferase"/>
</dbReference>
<evidence type="ECO:0000313" key="5">
    <source>
        <dbReference type="Proteomes" id="UP000325289"/>
    </source>
</evidence>
<gene>
    <name evidence="4" type="ORF">SAMN04515678_110196</name>
</gene>
<dbReference type="GO" id="GO:0016747">
    <property type="term" value="F:acyltransferase activity, transferring groups other than amino-acyl groups"/>
    <property type="evidence" value="ECO:0007669"/>
    <property type="project" value="InterPro"/>
</dbReference>